<keyword evidence="3" id="KW-1003">Cell membrane</keyword>
<feature type="transmembrane region" description="Helical" evidence="7">
    <location>
        <begin position="12"/>
        <end position="28"/>
    </location>
</feature>
<proteinExistence type="inferred from homology"/>
<feature type="transmembrane region" description="Helical" evidence="7">
    <location>
        <begin position="282"/>
        <end position="303"/>
    </location>
</feature>
<evidence type="ECO:0000256" key="2">
    <source>
        <dbReference type="ARBA" id="ARBA00022448"/>
    </source>
</evidence>
<evidence type="ECO:0000256" key="3">
    <source>
        <dbReference type="ARBA" id="ARBA00022475"/>
    </source>
</evidence>
<keyword evidence="4 7" id="KW-0812">Transmembrane</keyword>
<comment type="subcellular location">
    <subcellularLocation>
        <location evidence="1 7">Cell membrane</location>
        <topology evidence="1 7">Multi-pass membrane protein</topology>
    </subcellularLocation>
</comment>
<dbReference type="Pfam" id="PF00528">
    <property type="entry name" value="BPD_transp_1"/>
    <property type="match status" value="1"/>
</dbReference>
<sequence length="309" mass="32121">MIARGVLSPIARWAGTLIVVVTGLYLLTEVLPGDFADSAAGPDQQRAEALRTQRGLDAPILLRLVSWWAGVFHGDLGTSLIDETPVLPRVLSRTALTLAAAIPAAVLAVALAAVTALILAWWRGRIVGTQVSVLVSLLTGLPEIVLIVGLVLLLSAAAQLVPPVSLPEPGQPVWADPSILLLPVLCLALPNAAWGARMLRGSADDLLSTDLVVAARRRGAPAFHILTAHVLPRWLEPVTQVAALLSVGVLGGTAIVESLLAYPGAGQALVAAVSARDTPMVQGLGLVIVGISLAVLLIADLLTSRTRLR</sequence>
<accession>A0A2H1JF89</accession>
<evidence type="ECO:0000256" key="6">
    <source>
        <dbReference type="ARBA" id="ARBA00023136"/>
    </source>
</evidence>
<evidence type="ECO:0000313" key="10">
    <source>
        <dbReference type="Proteomes" id="UP000234641"/>
    </source>
</evidence>
<dbReference type="SUPFAM" id="SSF161098">
    <property type="entry name" value="MetI-like"/>
    <property type="match status" value="1"/>
</dbReference>
<evidence type="ECO:0000256" key="1">
    <source>
        <dbReference type="ARBA" id="ARBA00004651"/>
    </source>
</evidence>
<feature type="domain" description="ABC transmembrane type-1" evidence="8">
    <location>
        <begin position="94"/>
        <end position="299"/>
    </location>
</feature>
<dbReference type="PANTHER" id="PTHR30465">
    <property type="entry name" value="INNER MEMBRANE ABC TRANSPORTER"/>
    <property type="match status" value="1"/>
</dbReference>
<feature type="transmembrane region" description="Helical" evidence="7">
    <location>
        <begin position="178"/>
        <end position="196"/>
    </location>
</feature>
<evidence type="ECO:0000256" key="5">
    <source>
        <dbReference type="ARBA" id="ARBA00022989"/>
    </source>
</evidence>
<dbReference type="Proteomes" id="UP000234641">
    <property type="component" value="Unassembled WGS sequence"/>
</dbReference>
<dbReference type="EMBL" id="FXYY01000011">
    <property type="protein sequence ID" value="SMX85822.1"/>
    <property type="molecule type" value="Genomic_DNA"/>
</dbReference>
<keyword evidence="6 7" id="KW-0472">Membrane</keyword>
<dbReference type="InterPro" id="IPR000515">
    <property type="entry name" value="MetI-like"/>
</dbReference>
<dbReference type="RefSeq" id="WP_170286889.1">
    <property type="nucleotide sequence ID" value="NZ_FXYY01000011.1"/>
</dbReference>
<evidence type="ECO:0000256" key="4">
    <source>
        <dbReference type="ARBA" id="ARBA00022692"/>
    </source>
</evidence>
<dbReference type="AlphaFoldDB" id="A0A2H1JF89"/>
<gene>
    <name evidence="9" type="ORF">BLIN9172_02063</name>
</gene>
<dbReference type="PANTHER" id="PTHR30465:SF0">
    <property type="entry name" value="OLIGOPEPTIDE TRANSPORT SYSTEM PERMEASE PROTEIN APPB"/>
    <property type="match status" value="1"/>
</dbReference>
<name>A0A2H1JF89_BRELN</name>
<evidence type="ECO:0000256" key="7">
    <source>
        <dbReference type="RuleBase" id="RU363032"/>
    </source>
</evidence>
<keyword evidence="5 7" id="KW-1133">Transmembrane helix</keyword>
<protein>
    <submittedName>
        <fullName evidence="9">Peptide/nickel transport system permease protein</fullName>
    </submittedName>
</protein>
<comment type="similarity">
    <text evidence="7">Belongs to the binding-protein-dependent transport system permease family.</text>
</comment>
<dbReference type="Gene3D" id="1.10.3720.10">
    <property type="entry name" value="MetI-like"/>
    <property type="match status" value="1"/>
</dbReference>
<dbReference type="GO" id="GO:0005886">
    <property type="term" value="C:plasma membrane"/>
    <property type="evidence" value="ECO:0007669"/>
    <property type="project" value="UniProtKB-SubCell"/>
</dbReference>
<dbReference type="PROSITE" id="PS50928">
    <property type="entry name" value="ABC_TM1"/>
    <property type="match status" value="1"/>
</dbReference>
<dbReference type="GO" id="GO:0055085">
    <property type="term" value="P:transmembrane transport"/>
    <property type="evidence" value="ECO:0007669"/>
    <property type="project" value="InterPro"/>
</dbReference>
<feature type="transmembrane region" description="Helical" evidence="7">
    <location>
        <begin position="95"/>
        <end position="122"/>
    </location>
</feature>
<reference evidence="9 10" key="1">
    <citation type="submission" date="2017-03" db="EMBL/GenBank/DDBJ databases">
        <authorList>
            <person name="Afonso C.L."/>
            <person name="Miller P.J."/>
            <person name="Scott M.A."/>
            <person name="Spackman E."/>
            <person name="Goraichik I."/>
            <person name="Dimitrov K.M."/>
            <person name="Suarez D.L."/>
            <person name="Swayne D.E."/>
        </authorList>
    </citation>
    <scope>NUCLEOTIDE SEQUENCE [LARGE SCALE GENOMIC DNA]</scope>
    <source>
        <strain evidence="9 10">ATCC 9172</strain>
    </source>
</reference>
<evidence type="ECO:0000313" key="9">
    <source>
        <dbReference type="EMBL" id="SMX85822.1"/>
    </source>
</evidence>
<keyword evidence="2 7" id="KW-0813">Transport</keyword>
<feature type="transmembrane region" description="Helical" evidence="7">
    <location>
        <begin position="134"/>
        <end position="158"/>
    </location>
</feature>
<feature type="transmembrane region" description="Helical" evidence="7">
    <location>
        <begin position="241"/>
        <end position="262"/>
    </location>
</feature>
<dbReference type="InterPro" id="IPR035906">
    <property type="entry name" value="MetI-like_sf"/>
</dbReference>
<evidence type="ECO:0000259" key="8">
    <source>
        <dbReference type="PROSITE" id="PS50928"/>
    </source>
</evidence>
<organism evidence="9 10">
    <name type="scientific">Brevibacterium linens ATCC 9172</name>
    <dbReference type="NCBI Taxonomy" id="1255617"/>
    <lineage>
        <taxon>Bacteria</taxon>
        <taxon>Bacillati</taxon>
        <taxon>Actinomycetota</taxon>
        <taxon>Actinomycetes</taxon>
        <taxon>Micrococcales</taxon>
        <taxon>Brevibacteriaceae</taxon>
        <taxon>Brevibacterium</taxon>
    </lineage>
</organism>